<dbReference type="EMBL" id="JAACNH010000052">
    <property type="protein sequence ID" value="KAG8431884.1"/>
    <property type="molecule type" value="Genomic_DNA"/>
</dbReference>
<proteinExistence type="predicted"/>
<accession>A0A8T2ILC8</accession>
<keyword evidence="2" id="KW-1185">Reference proteome</keyword>
<dbReference type="Proteomes" id="UP000812440">
    <property type="component" value="Unassembled WGS sequence"/>
</dbReference>
<name>A0A8T2ILC8_9PIPI</name>
<evidence type="ECO:0000313" key="2">
    <source>
        <dbReference type="Proteomes" id="UP000812440"/>
    </source>
</evidence>
<protein>
    <submittedName>
        <fullName evidence="1">Uncharacterized protein</fullName>
    </submittedName>
</protein>
<organism evidence="1 2">
    <name type="scientific">Hymenochirus boettgeri</name>
    <name type="common">Congo dwarf clawed frog</name>
    <dbReference type="NCBI Taxonomy" id="247094"/>
    <lineage>
        <taxon>Eukaryota</taxon>
        <taxon>Metazoa</taxon>
        <taxon>Chordata</taxon>
        <taxon>Craniata</taxon>
        <taxon>Vertebrata</taxon>
        <taxon>Euteleostomi</taxon>
        <taxon>Amphibia</taxon>
        <taxon>Batrachia</taxon>
        <taxon>Anura</taxon>
        <taxon>Pipoidea</taxon>
        <taxon>Pipidae</taxon>
        <taxon>Pipinae</taxon>
        <taxon>Hymenochirus</taxon>
    </lineage>
</organism>
<evidence type="ECO:0000313" key="1">
    <source>
        <dbReference type="EMBL" id="KAG8431884.1"/>
    </source>
</evidence>
<gene>
    <name evidence="1" type="ORF">GDO86_019598</name>
</gene>
<comment type="caution">
    <text evidence="1">The sequence shown here is derived from an EMBL/GenBank/DDBJ whole genome shotgun (WGS) entry which is preliminary data.</text>
</comment>
<dbReference type="AlphaFoldDB" id="A0A8T2ILC8"/>
<sequence>MLPVPLQTGWRALWNRKGSGLCQLQGSCGFVHLWGGAAPCRLAGGTLFGAPWIMGASHGKKKEYSLHSNFHNDHRKHIKNGSGK</sequence>
<reference evidence="1" key="1">
    <citation type="thesis" date="2020" institute="ProQuest LLC" country="789 East Eisenhower Parkway, Ann Arbor, MI, USA">
        <title>Comparative Genomics and Chromosome Evolution.</title>
        <authorList>
            <person name="Mudd A.B."/>
        </authorList>
    </citation>
    <scope>NUCLEOTIDE SEQUENCE</scope>
    <source>
        <strain evidence="1">Female2</strain>
        <tissue evidence="1">Blood</tissue>
    </source>
</reference>